<keyword evidence="2" id="KW-1185">Reference proteome</keyword>
<evidence type="ECO:0000313" key="2">
    <source>
        <dbReference type="Proteomes" id="UP001239111"/>
    </source>
</evidence>
<reference evidence="1" key="1">
    <citation type="submission" date="2023-04" db="EMBL/GenBank/DDBJ databases">
        <title>A chromosome-level genome assembly of the parasitoid wasp Eretmocerus hayati.</title>
        <authorList>
            <person name="Zhong Y."/>
            <person name="Liu S."/>
            <person name="Liu Y."/>
        </authorList>
    </citation>
    <scope>NUCLEOTIDE SEQUENCE</scope>
    <source>
        <strain evidence="1">ZJU_SS_LIU_2023</strain>
    </source>
</reference>
<gene>
    <name evidence="1" type="ORF">QAD02_018989</name>
</gene>
<proteinExistence type="predicted"/>
<organism evidence="1 2">
    <name type="scientific">Eretmocerus hayati</name>
    <dbReference type="NCBI Taxonomy" id="131215"/>
    <lineage>
        <taxon>Eukaryota</taxon>
        <taxon>Metazoa</taxon>
        <taxon>Ecdysozoa</taxon>
        <taxon>Arthropoda</taxon>
        <taxon>Hexapoda</taxon>
        <taxon>Insecta</taxon>
        <taxon>Pterygota</taxon>
        <taxon>Neoptera</taxon>
        <taxon>Endopterygota</taxon>
        <taxon>Hymenoptera</taxon>
        <taxon>Apocrita</taxon>
        <taxon>Proctotrupomorpha</taxon>
        <taxon>Chalcidoidea</taxon>
        <taxon>Aphelinidae</taxon>
        <taxon>Aphelininae</taxon>
        <taxon>Eretmocerus</taxon>
    </lineage>
</organism>
<evidence type="ECO:0000313" key="1">
    <source>
        <dbReference type="EMBL" id="KAJ8683197.1"/>
    </source>
</evidence>
<comment type="caution">
    <text evidence="1">The sequence shown here is derived from an EMBL/GenBank/DDBJ whole genome shotgun (WGS) entry which is preliminary data.</text>
</comment>
<dbReference type="EMBL" id="CM056741">
    <property type="protein sequence ID" value="KAJ8683197.1"/>
    <property type="molecule type" value="Genomic_DNA"/>
</dbReference>
<name>A0ACC2PIJ5_9HYME</name>
<protein>
    <submittedName>
        <fullName evidence="1">Uncharacterized protein</fullName>
    </submittedName>
</protein>
<dbReference type="Proteomes" id="UP001239111">
    <property type="component" value="Chromosome 1"/>
</dbReference>
<accession>A0ACC2PIJ5</accession>
<sequence>MIPEVLILLAAGFDAKNFLAGCVMEVSDLQDMSLEQTLFHLHEPILFKNVLRSSEDSNSWKILDWSLHDFANKLGNRKLPFRVGKNIATDSPQWEVETPTKNKTMKEFLQETMQGSNSQWYYFDYKRMNQWFEELPEILESIDWSQFGSELTGYDSTIWIGSKGAHTNCHQDTYGCNLVAQTHGRKFWLLFSPDCYDRLKVTRVPYEESTIYSSFNFFSPGDREIQAIKKMMPGSAKIIVLEPKDVLFIPRGWWHYVESLNTSLSINVWLPVEEDCNARLRETLVHLVMDTIGKDITRTEHHQESTVAECFQFVQNSLEECQKVQTSDDEVLAKRRRPNIDQERLLSALKEKYSRHVQHIADLTSENLILFLKKNDVGNSFNSQRINIHQNQELSKEGLYAAVVDAFCHPSVISRVSEILVDRFVEKKSDDV</sequence>